<protein>
    <recommendedName>
        <fullName evidence="3">Phospholipase/carboxylesterase/thioesterase domain-containing protein</fullName>
    </recommendedName>
</protein>
<name>A0ABQ1KY65_9RHOB</name>
<keyword evidence="2" id="KW-1185">Reference proteome</keyword>
<proteinExistence type="predicted"/>
<evidence type="ECO:0000313" key="1">
    <source>
        <dbReference type="EMBL" id="GGC11617.1"/>
    </source>
</evidence>
<sequence>MGEPAILAALMRKLMREFGLARNAVFVAGLSSGGAMAAMHSGASEISGSVGPTHKRPVRWIIFQGTDDSTVHPSNAAALLAAVVGDDAVSTRCTTFGQGT</sequence>
<gene>
    <name evidence="1" type="ORF">GCM10011363_30260</name>
</gene>
<dbReference type="EMBL" id="BMFC01000008">
    <property type="protein sequence ID" value="GGC11617.1"/>
    <property type="molecule type" value="Genomic_DNA"/>
</dbReference>
<dbReference type="Proteomes" id="UP000645462">
    <property type="component" value="Unassembled WGS sequence"/>
</dbReference>
<dbReference type="Gene3D" id="3.40.50.1820">
    <property type="entry name" value="alpha/beta hydrolase"/>
    <property type="match status" value="1"/>
</dbReference>
<reference evidence="2" key="1">
    <citation type="journal article" date="2019" name="Int. J. Syst. Evol. Microbiol.">
        <title>The Global Catalogue of Microorganisms (GCM) 10K type strain sequencing project: providing services to taxonomists for standard genome sequencing and annotation.</title>
        <authorList>
            <consortium name="The Broad Institute Genomics Platform"/>
            <consortium name="The Broad Institute Genome Sequencing Center for Infectious Disease"/>
            <person name="Wu L."/>
            <person name="Ma J."/>
        </authorList>
    </citation>
    <scope>NUCLEOTIDE SEQUENCE [LARGE SCALE GENOMIC DNA]</scope>
    <source>
        <strain evidence="2">CGMCC 1.12478</strain>
    </source>
</reference>
<dbReference type="InterPro" id="IPR029058">
    <property type="entry name" value="AB_hydrolase_fold"/>
</dbReference>
<evidence type="ECO:0008006" key="3">
    <source>
        <dbReference type="Google" id="ProtNLM"/>
    </source>
</evidence>
<comment type="caution">
    <text evidence="1">The sequence shown here is derived from an EMBL/GenBank/DDBJ whole genome shotgun (WGS) entry which is preliminary data.</text>
</comment>
<dbReference type="SUPFAM" id="SSF53474">
    <property type="entry name" value="alpha/beta-Hydrolases"/>
    <property type="match status" value="1"/>
</dbReference>
<organism evidence="1 2">
    <name type="scientific">Marivita lacus</name>
    <dbReference type="NCBI Taxonomy" id="1323742"/>
    <lineage>
        <taxon>Bacteria</taxon>
        <taxon>Pseudomonadati</taxon>
        <taxon>Pseudomonadota</taxon>
        <taxon>Alphaproteobacteria</taxon>
        <taxon>Rhodobacterales</taxon>
        <taxon>Roseobacteraceae</taxon>
        <taxon>Marivita</taxon>
    </lineage>
</organism>
<accession>A0ABQ1KY65</accession>
<evidence type="ECO:0000313" key="2">
    <source>
        <dbReference type="Proteomes" id="UP000645462"/>
    </source>
</evidence>